<comment type="caution">
    <text evidence="2">The sequence shown here is derived from an EMBL/GenBank/DDBJ whole genome shotgun (WGS) entry which is preliminary data.</text>
</comment>
<reference evidence="2" key="1">
    <citation type="journal article" date="2021" name="Nat. Commun.">
        <title>Genetic determinants of endophytism in the Arabidopsis root mycobiome.</title>
        <authorList>
            <person name="Mesny F."/>
            <person name="Miyauchi S."/>
            <person name="Thiergart T."/>
            <person name="Pickel B."/>
            <person name="Atanasova L."/>
            <person name="Karlsson M."/>
            <person name="Huettel B."/>
            <person name="Barry K.W."/>
            <person name="Haridas S."/>
            <person name="Chen C."/>
            <person name="Bauer D."/>
            <person name="Andreopoulos W."/>
            <person name="Pangilinan J."/>
            <person name="LaButti K."/>
            <person name="Riley R."/>
            <person name="Lipzen A."/>
            <person name="Clum A."/>
            <person name="Drula E."/>
            <person name="Henrissat B."/>
            <person name="Kohler A."/>
            <person name="Grigoriev I.V."/>
            <person name="Martin F.M."/>
            <person name="Hacquard S."/>
        </authorList>
    </citation>
    <scope>NUCLEOTIDE SEQUENCE</scope>
    <source>
        <strain evidence="2">MPI-CAGE-CH-0243</strain>
    </source>
</reference>
<dbReference type="SUPFAM" id="SSF51556">
    <property type="entry name" value="Metallo-dependent hydrolases"/>
    <property type="match status" value="1"/>
</dbReference>
<dbReference type="Pfam" id="PF07969">
    <property type="entry name" value="Amidohydro_3"/>
    <property type="match status" value="1"/>
</dbReference>
<dbReference type="PANTHER" id="PTHR22642">
    <property type="entry name" value="IMIDAZOLONEPROPIONASE"/>
    <property type="match status" value="1"/>
</dbReference>
<name>A0A9P9IM80_9PLEO</name>
<dbReference type="OrthoDB" id="194468at2759"/>
<dbReference type="GO" id="GO:0016810">
    <property type="term" value="F:hydrolase activity, acting on carbon-nitrogen (but not peptide) bonds"/>
    <property type="evidence" value="ECO:0007669"/>
    <property type="project" value="InterPro"/>
</dbReference>
<accession>A0A9P9IM80</accession>
<keyword evidence="3" id="KW-1185">Reference proteome</keyword>
<evidence type="ECO:0000259" key="1">
    <source>
        <dbReference type="Pfam" id="PF07969"/>
    </source>
</evidence>
<dbReference type="SUPFAM" id="SSF51338">
    <property type="entry name" value="Composite domain of metallo-dependent hydrolases"/>
    <property type="match status" value="1"/>
</dbReference>
<dbReference type="Gene3D" id="3.10.310.70">
    <property type="match status" value="1"/>
</dbReference>
<dbReference type="InterPro" id="IPR032466">
    <property type="entry name" value="Metal_Hydrolase"/>
</dbReference>
<feature type="domain" description="Amidohydrolase 3" evidence="1">
    <location>
        <begin position="55"/>
        <end position="523"/>
    </location>
</feature>
<dbReference type="InterPro" id="IPR013108">
    <property type="entry name" value="Amidohydro_3"/>
</dbReference>
<gene>
    <name evidence="2" type="ORF">B0J11DRAFT_308647</name>
</gene>
<protein>
    <submittedName>
        <fullName evidence="2">Exoenzymes regulatory protein aepA</fullName>
    </submittedName>
</protein>
<dbReference type="InterPro" id="IPR011059">
    <property type="entry name" value="Metal-dep_hydrolase_composite"/>
</dbReference>
<dbReference type="EMBL" id="JAGMWT010000007">
    <property type="protein sequence ID" value="KAH7125536.1"/>
    <property type="molecule type" value="Genomic_DNA"/>
</dbReference>
<proteinExistence type="predicted"/>
<dbReference type="Gene3D" id="2.30.40.10">
    <property type="entry name" value="Urease, subunit C, domain 1"/>
    <property type="match status" value="1"/>
</dbReference>
<dbReference type="Proteomes" id="UP000700596">
    <property type="component" value="Unassembled WGS sequence"/>
</dbReference>
<organism evidence="2 3">
    <name type="scientific">Dendryphion nanum</name>
    <dbReference type="NCBI Taxonomy" id="256645"/>
    <lineage>
        <taxon>Eukaryota</taxon>
        <taxon>Fungi</taxon>
        <taxon>Dikarya</taxon>
        <taxon>Ascomycota</taxon>
        <taxon>Pezizomycotina</taxon>
        <taxon>Dothideomycetes</taxon>
        <taxon>Pleosporomycetidae</taxon>
        <taxon>Pleosporales</taxon>
        <taxon>Torulaceae</taxon>
        <taxon>Dendryphion</taxon>
    </lineage>
</organism>
<evidence type="ECO:0000313" key="3">
    <source>
        <dbReference type="Proteomes" id="UP000700596"/>
    </source>
</evidence>
<dbReference type="PANTHER" id="PTHR22642:SF2">
    <property type="entry name" value="PROTEIN LONG AFTER FAR-RED 3"/>
    <property type="match status" value="1"/>
</dbReference>
<evidence type="ECO:0000313" key="2">
    <source>
        <dbReference type="EMBL" id="KAH7125536.1"/>
    </source>
</evidence>
<dbReference type="AlphaFoldDB" id="A0A9P9IM80"/>
<dbReference type="Gene3D" id="3.20.20.140">
    <property type="entry name" value="Metal-dependent hydrolases"/>
    <property type="match status" value="1"/>
</dbReference>
<sequence>MSLNDSVAYINGLVYTIQPSMPWISAFIVSPEGVFTNVGTTEEIVLIAKQHQLVIVDLKGRFAMPGIHDAHMHLLISGLGLTSGASIDFNTTHLNIAENVKRGSCACEYINVYQDWILAGAYNNDNFPDMKADRQYLDKMFPNRPVIVQGGAGHSMLLNTAALERAGYDLENEPDALGAKFYRRPDGSLTGELGENAVTKAALSVPRPGRAHIKRILKHAVQIAHRAGVTSTQEASSNTLLLEALSEMEKEGSLNMDISTHIVYGPEWLACEKKESLVRLLDTAEQFKSKHVDTRFVKIILDGVPLPPLFTHAAFDDHGHVNLTNIQVEDIADAVLEYDKRGMTIKIHCTGQGATRMALDAIESARKQNPGGPRHEIAHNSGVHHDDFPRYAPLNVTAEMSPAMFFVHPVTASSNGLMNWNFTQMLNHNAHMTIGSDWGAAPDPSLFESLDHIVEVVGRGIRSKGAEQICRMLTINGAVAVGRENEVGSIEVGKKANFIVVDRDLSKGEFAGAKVVRTYFEGVKVWDANI</sequence>